<keyword evidence="6 7" id="KW-0472">Membrane</keyword>
<organism evidence="9">
    <name type="scientific">Alloyangia sp. H15</name>
    <dbReference type="NCBI Taxonomy" id="3029062"/>
    <lineage>
        <taxon>Bacteria</taxon>
        <taxon>Pseudomonadati</taxon>
        <taxon>Pseudomonadota</taxon>
        <taxon>Alphaproteobacteria</taxon>
        <taxon>Rhodobacterales</taxon>
        <taxon>Roseobacteraceae</taxon>
        <taxon>Alloyangia</taxon>
    </lineage>
</organism>
<keyword evidence="2 7" id="KW-0813">Transport</keyword>
<keyword evidence="5 7" id="KW-1133">Transmembrane helix</keyword>
<reference evidence="9" key="1">
    <citation type="submission" date="2023-02" db="EMBL/GenBank/DDBJ databases">
        <title>Description and genomic characterization of Salipiger bruguierae sp. nov., isolated from the sediment of mangrove plant Bruguiera sexangula.</title>
        <authorList>
            <person name="Long M."/>
        </authorList>
    </citation>
    <scope>NUCLEOTIDE SEQUENCE</scope>
    <source>
        <strain evidence="9">H15</strain>
    </source>
</reference>
<evidence type="ECO:0000256" key="2">
    <source>
        <dbReference type="ARBA" id="ARBA00022448"/>
    </source>
</evidence>
<feature type="transmembrane region" description="Helical" evidence="7">
    <location>
        <begin position="101"/>
        <end position="122"/>
    </location>
</feature>
<evidence type="ECO:0000256" key="6">
    <source>
        <dbReference type="ARBA" id="ARBA00023136"/>
    </source>
</evidence>
<comment type="subcellular location">
    <subcellularLocation>
        <location evidence="1 7">Cell membrane</location>
        <topology evidence="1 7">Multi-pass membrane protein</topology>
    </subcellularLocation>
</comment>
<dbReference type="PANTHER" id="PTHR43163:SF6">
    <property type="entry name" value="DIPEPTIDE TRANSPORT SYSTEM PERMEASE PROTEIN DPPB-RELATED"/>
    <property type="match status" value="1"/>
</dbReference>
<proteinExistence type="inferred from homology"/>
<dbReference type="Gene3D" id="1.10.3720.10">
    <property type="entry name" value="MetI-like"/>
    <property type="match status" value="1"/>
</dbReference>
<protein>
    <submittedName>
        <fullName evidence="9">ABC transporter permease</fullName>
    </submittedName>
</protein>
<name>A0AAU8AMW8_9RHOB</name>
<evidence type="ECO:0000256" key="4">
    <source>
        <dbReference type="ARBA" id="ARBA00022692"/>
    </source>
</evidence>
<keyword evidence="4 7" id="KW-0812">Transmembrane</keyword>
<dbReference type="CDD" id="cd06261">
    <property type="entry name" value="TM_PBP2"/>
    <property type="match status" value="1"/>
</dbReference>
<evidence type="ECO:0000313" key="9">
    <source>
        <dbReference type="EMBL" id="XCC95465.1"/>
    </source>
</evidence>
<keyword evidence="3" id="KW-1003">Cell membrane</keyword>
<gene>
    <name evidence="9" type="ORF">PVT71_20500</name>
</gene>
<dbReference type="InterPro" id="IPR045621">
    <property type="entry name" value="BPD_transp_1_N"/>
</dbReference>
<dbReference type="RefSeq" id="WP_353474319.1">
    <property type="nucleotide sequence ID" value="NZ_CP123385.1"/>
</dbReference>
<feature type="transmembrane region" description="Helical" evidence="7">
    <location>
        <begin position="254"/>
        <end position="279"/>
    </location>
</feature>
<feature type="transmembrane region" description="Helical" evidence="7">
    <location>
        <begin position="134"/>
        <end position="159"/>
    </location>
</feature>
<feature type="domain" description="ABC transmembrane type-1" evidence="8">
    <location>
        <begin position="95"/>
        <end position="326"/>
    </location>
</feature>
<dbReference type="GO" id="GO:0071916">
    <property type="term" value="F:dipeptide transmembrane transporter activity"/>
    <property type="evidence" value="ECO:0007669"/>
    <property type="project" value="TreeGrafter"/>
</dbReference>
<dbReference type="GO" id="GO:0005886">
    <property type="term" value="C:plasma membrane"/>
    <property type="evidence" value="ECO:0007669"/>
    <property type="project" value="UniProtKB-SubCell"/>
</dbReference>
<feature type="transmembrane region" description="Helical" evidence="7">
    <location>
        <begin position="12"/>
        <end position="30"/>
    </location>
</feature>
<feature type="transmembrane region" description="Helical" evidence="7">
    <location>
        <begin position="307"/>
        <end position="329"/>
    </location>
</feature>
<dbReference type="EMBL" id="CP123385">
    <property type="protein sequence ID" value="XCC95465.1"/>
    <property type="molecule type" value="Genomic_DNA"/>
</dbReference>
<accession>A0AAU8AMW8</accession>
<dbReference type="InterPro" id="IPR000515">
    <property type="entry name" value="MetI-like"/>
</dbReference>
<evidence type="ECO:0000256" key="3">
    <source>
        <dbReference type="ARBA" id="ARBA00022475"/>
    </source>
</evidence>
<feature type="transmembrane region" description="Helical" evidence="7">
    <location>
        <begin position="203"/>
        <end position="219"/>
    </location>
</feature>
<dbReference type="Pfam" id="PF19300">
    <property type="entry name" value="BPD_transp_1_N"/>
    <property type="match status" value="1"/>
</dbReference>
<evidence type="ECO:0000256" key="7">
    <source>
        <dbReference type="RuleBase" id="RU363032"/>
    </source>
</evidence>
<evidence type="ECO:0000259" key="8">
    <source>
        <dbReference type="PROSITE" id="PS50928"/>
    </source>
</evidence>
<evidence type="ECO:0000256" key="5">
    <source>
        <dbReference type="ARBA" id="ARBA00022989"/>
    </source>
</evidence>
<dbReference type="PROSITE" id="PS50928">
    <property type="entry name" value="ABC_TM1"/>
    <property type="match status" value="1"/>
</dbReference>
<dbReference type="InterPro" id="IPR035906">
    <property type="entry name" value="MetI-like_sf"/>
</dbReference>
<dbReference type="SUPFAM" id="SSF161098">
    <property type="entry name" value="MetI-like"/>
    <property type="match status" value="1"/>
</dbReference>
<evidence type="ECO:0000256" key="1">
    <source>
        <dbReference type="ARBA" id="ARBA00004651"/>
    </source>
</evidence>
<comment type="similarity">
    <text evidence="7">Belongs to the binding-protein-dependent transport system permease family.</text>
</comment>
<sequence length="337" mass="36001">MVGLILRRLLGALPAIAGIVVLTFVLTRLLPGDPAAFFAGPAATQASIEEVRRQLGLDRSLALQFIDYVGDLLRLDLGRSLASGQSVVHDLAARLPATLELTLAALAVAALVGIALGVGAALRPGRWPDRLCSAVTVLGQALPTFFLGLMLVYVFYYLLEWAPAPMGRLEIFVSSPTEVTGFWSIDALIGGEFDTFRGVMRQLVLPVLTLAAFGAGPIARMTRTALIEVLQGESVRMVCAYGLSSRRVLWTYGFLPAAVPILNTIGMVSSFLLGANVLVEKVFGWPGVSAYAIESLLVSDFAPVQGFVLLMAVIYVLVNLLIDITAALIDPRVRLHG</sequence>
<dbReference type="AlphaFoldDB" id="A0AAU8AMW8"/>
<dbReference type="PANTHER" id="PTHR43163">
    <property type="entry name" value="DIPEPTIDE TRANSPORT SYSTEM PERMEASE PROTEIN DPPB-RELATED"/>
    <property type="match status" value="1"/>
</dbReference>
<dbReference type="Pfam" id="PF00528">
    <property type="entry name" value="BPD_transp_1"/>
    <property type="match status" value="1"/>
</dbReference>